<feature type="compositionally biased region" description="Basic and acidic residues" evidence="1">
    <location>
        <begin position="101"/>
        <end position="118"/>
    </location>
</feature>
<reference evidence="2 3" key="1">
    <citation type="submission" date="2024-04" db="EMBL/GenBank/DDBJ databases">
        <title>Tritrichomonas musculus Genome.</title>
        <authorList>
            <person name="Alves-Ferreira E."/>
            <person name="Grigg M."/>
            <person name="Lorenzi H."/>
            <person name="Galac M."/>
        </authorList>
    </citation>
    <scope>NUCLEOTIDE SEQUENCE [LARGE SCALE GENOMIC DNA]</scope>
    <source>
        <strain evidence="2 3">EAF2021</strain>
    </source>
</reference>
<organism evidence="2 3">
    <name type="scientific">Tritrichomonas musculus</name>
    <dbReference type="NCBI Taxonomy" id="1915356"/>
    <lineage>
        <taxon>Eukaryota</taxon>
        <taxon>Metamonada</taxon>
        <taxon>Parabasalia</taxon>
        <taxon>Tritrichomonadida</taxon>
        <taxon>Tritrichomonadidae</taxon>
        <taxon>Tritrichomonas</taxon>
    </lineage>
</organism>
<feature type="region of interest" description="Disordered" evidence="1">
    <location>
        <begin position="308"/>
        <end position="466"/>
    </location>
</feature>
<feature type="compositionally biased region" description="Basic and acidic residues" evidence="1">
    <location>
        <begin position="1"/>
        <end position="15"/>
    </location>
</feature>
<feature type="region of interest" description="Disordered" evidence="1">
    <location>
        <begin position="657"/>
        <end position="717"/>
    </location>
</feature>
<feature type="region of interest" description="Disordered" evidence="1">
    <location>
        <begin position="601"/>
        <end position="630"/>
    </location>
</feature>
<feature type="region of interest" description="Disordered" evidence="1">
    <location>
        <begin position="565"/>
        <end position="588"/>
    </location>
</feature>
<feature type="compositionally biased region" description="Basic and acidic residues" evidence="1">
    <location>
        <begin position="620"/>
        <end position="630"/>
    </location>
</feature>
<dbReference type="EMBL" id="JAPFFF010000004">
    <property type="protein sequence ID" value="KAK8891578.1"/>
    <property type="molecule type" value="Genomic_DNA"/>
</dbReference>
<feature type="region of interest" description="Disordered" evidence="1">
    <location>
        <begin position="1"/>
        <end position="22"/>
    </location>
</feature>
<feature type="compositionally biased region" description="Basic and acidic residues" evidence="1">
    <location>
        <begin position="253"/>
        <end position="266"/>
    </location>
</feature>
<feature type="compositionally biased region" description="Polar residues" evidence="1">
    <location>
        <begin position="699"/>
        <end position="717"/>
    </location>
</feature>
<evidence type="ECO:0000313" key="3">
    <source>
        <dbReference type="Proteomes" id="UP001470230"/>
    </source>
</evidence>
<feature type="compositionally biased region" description="Polar residues" evidence="1">
    <location>
        <begin position="218"/>
        <end position="227"/>
    </location>
</feature>
<feature type="compositionally biased region" description="Polar residues" evidence="1">
    <location>
        <begin position="122"/>
        <end position="161"/>
    </location>
</feature>
<feature type="compositionally biased region" description="Polar residues" evidence="1">
    <location>
        <begin position="439"/>
        <end position="449"/>
    </location>
</feature>
<feature type="compositionally biased region" description="Low complexity" evidence="1">
    <location>
        <begin position="574"/>
        <end position="588"/>
    </location>
</feature>
<keyword evidence="3" id="KW-1185">Reference proteome</keyword>
<evidence type="ECO:0000313" key="2">
    <source>
        <dbReference type="EMBL" id="KAK8891578.1"/>
    </source>
</evidence>
<gene>
    <name evidence="2" type="ORF">M9Y10_028791</name>
</gene>
<dbReference type="Proteomes" id="UP001470230">
    <property type="component" value="Unassembled WGS sequence"/>
</dbReference>
<feature type="compositionally biased region" description="Basic and acidic residues" evidence="1">
    <location>
        <begin position="366"/>
        <end position="378"/>
    </location>
</feature>
<feature type="compositionally biased region" description="Basic and acidic residues" evidence="1">
    <location>
        <begin position="665"/>
        <end position="682"/>
    </location>
</feature>
<feature type="compositionally biased region" description="Polar residues" evidence="1">
    <location>
        <begin position="396"/>
        <end position="406"/>
    </location>
</feature>
<evidence type="ECO:0000256" key="1">
    <source>
        <dbReference type="SAM" id="MobiDB-lite"/>
    </source>
</evidence>
<sequence>MDDGKKDDEKDEKPRIFIPQSPAEFESERIKYPKYPLTMLPYISPVKVKSPSQRFRERWSILNHDSHNQNNYNIADSDADIFDFSDDVSSTNSSLTPPKKWNNEHLNNNDKPARKDNFQYDDPNSSLFSGSPNSIFTKRSQQNQLSPTQNKQAKYQSYSDTLDQEASSNIIQTPKFKIQSQQIETDSSQSKNSFSRISQLRKEFEDDFPPSTFENDHYISNSNNSINKHFIIEEEETNDDKISSSIISNRKNPQKEEEKNSKEKFTSKRSYKNNQNEAEDNVQRNYFSKDENKAEFKYANNNYENQIFSKNDSKEDETEIGNITITNIEEEEEEMEEEKRFTHSYLNDSAKKEIHFLDEEENENESNSREEKESEIRIKQMNSTINNSKEEGSEMQIEQMNSNINNSKEEEEEEEGGSIKAPNSNIDYFEEDEEEAQSKIKNLSRSISNDFDEKEEEEENKLEIDISDLNSTNIQKENEEKNILTESPQIKSQNKYFDLKKSKNQDEEEESQTEILLQIRNQNEEEESENEFENKLLLQMKNQNEEEENEIEDELSLHIKNINEEEEDQNTTGNNSNVNNLILSNKSNNNKKENHFEIKFEDFEEEEEESRIEILSQTADSKESFHKEEGSDYEIDVNIVEAYEINEEETSFEFNSFENNSSSNIEKDIMKNGKSPERKSKESFSFTTPKIPKVGDSFLESSMLDSNPNQLSDTDNK</sequence>
<feature type="region of interest" description="Disordered" evidence="1">
    <location>
        <begin position="177"/>
        <end position="287"/>
    </location>
</feature>
<protein>
    <submittedName>
        <fullName evidence="2">Uncharacterized protein</fullName>
    </submittedName>
</protein>
<proteinExistence type="predicted"/>
<feature type="region of interest" description="Disordered" evidence="1">
    <location>
        <begin position="83"/>
        <end position="161"/>
    </location>
</feature>
<comment type="caution">
    <text evidence="2">The sequence shown here is derived from an EMBL/GenBank/DDBJ whole genome shotgun (WGS) entry which is preliminary data.</text>
</comment>
<feature type="compositionally biased region" description="Acidic residues" evidence="1">
    <location>
        <begin position="450"/>
        <end position="460"/>
    </location>
</feature>
<name>A0ABR2KKA4_9EUKA</name>
<feature type="region of interest" description="Disordered" evidence="1">
    <location>
        <begin position="473"/>
        <end position="492"/>
    </location>
</feature>
<feature type="compositionally biased region" description="Polar residues" evidence="1">
    <location>
        <begin position="177"/>
        <end position="198"/>
    </location>
</feature>
<accession>A0ABR2KKA4</accession>